<evidence type="ECO:0000256" key="7">
    <source>
        <dbReference type="ARBA" id="ARBA00023002"/>
    </source>
</evidence>
<dbReference type="Proteomes" id="UP000028549">
    <property type="component" value="Unassembled WGS sequence"/>
</dbReference>
<dbReference type="InterPro" id="IPR050968">
    <property type="entry name" value="Cytochrome_c_oxidase_bac_sub4"/>
</dbReference>
<reference evidence="10 11" key="1">
    <citation type="journal article" date="2005" name="Int. J. Syst. Evol. Microbiol.">
        <title>Bacillus cibi sp. nov., isolated from jeotgal, a traditional Korean fermented seafood.</title>
        <authorList>
            <person name="Yoon J.H."/>
            <person name="Lee C.H."/>
            <person name="Oh T.K."/>
        </authorList>
    </citation>
    <scope>NUCLEOTIDE SEQUENCE [LARGE SCALE GENOMIC DNA]</scope>
    <source>
        <strain evidence="10 11">DSM 16189</strain>
    </source>
</reference>
<feature type="transmembrane region" description="Helical" evidence="9">
    <location>
        <begin position="20"/>
        <end position="38"/>
    </location>
</feature>
<dbReference type="PANTHER" id="PTHR36835:SF1">
    <property type="entry name" value="CYTOCHROME BO(3) UBIQUINOL OXIDASE SUBUNIT 4"/>
    <property type="match status" value="1"/>
</dbReference>
<dbReference type="GO" id="GO:0015078">
    <property type="term" value="F:proton transmembrane transporter activity"/>
    <property type="evidence" value="ECO:0007669"/>
    <property type="project" value="TreeGrafter"/>
</dbReference>
<comment type="similarity">
    <text evidence="3 9">Belongs to the cytochrome c oxidase bacterial subunit 4 family.</text>
</comment>
<dbReference type="AlphaFoldDB" id="A0A084GNS7"/>
<dbReference type="InterPro" id="IPR005171">
    <property type="entry name" value="Cyt_c_oxidase_su4_prok"/>
</dbReference>
<dbReference type="InterPro" id="IPR014250">
    <property type="entry name" value="QoxD"/>
</dbReference>
<evidence type="ECO:0000256" key="1">
    <source>
        <dbReference type="ARBA" id="ARBA00000725"/>
    </source>
</evidence>
<keyword evidence="4 9" id="KW-1003">Cell membrane</keyword>
<dbReference type="OrthoDB" id="2361460at2"/>
<dbReference type="GO" id="GO:0019646">
    <property type="term" value="P:aerobic electron transport chain"/>
    <property type="evidence" value="ECO:0007669"/>
    <property type="project" value="TreeGrafter"/>
</dbReference>
<evidence type="ECO:0000313" key="10">
    <source>
        <dbReference type="EMBL" id="KEZ48989.1"/>
    </source>
</evidence>
<dbReference type="PANTHER" id="PTHR36835">
    <property type="entry name" value="CYTOCHROME BO(3) UBIQUINOL OXIDASE SUBUNIT 4"/>
    <property type="match status" value="1"/>
</dbReference>
<keyword evidence="5 9" id="KW-0812">Transmembrane</keyword>
<dbReference type="GO" id="GO:0009486">
    <property type="term" value="F:cytochrome bo3 ubiquinol oxidase activity"/>
    <property type="evidence" value="ECO:0007669"/>
    <property type="project" value="TreeGrafter"/>
</dbReference>
<dbReference type="EC" id="1.10.3.-" evidence="9"/>
<dbReference type="GO" id="GO:0015990">
    <property type="term" value="P:electron transport coupled proton transport"/>
    <property type="evidence" value="ECO:0007669"/>
    <property type="project" value="TreeGrafter"/>
</dbReference>
<evidence type="ECO:0000256" key="3">
    <source>
        <dbReference type="ARBA" id="ARBA00008079"/>
    </source>
</evidence>
<feature type="transmembrane region" description="Helical" evidence="9">
    <location>
        <begin position="44"/>
        <end position="67"/>
    </location>
</feature>
<evidence type="ECO:0000313" key="11">
    <source>
        <dbReference type="Proteomes" id="UP000028549"/>
    </source>
</evidence>
<dbReference type="NCBIfam" id="TIGR02901">
    <property type="entry name" value="QoxD"/>
    <property type="match status" value="1"/>
</dbReference>
<dbReference type="Pfam" id="PF03626">
    <property type="entry name" value="COX4_pro"/>
    <property type="match status" value="1"/>
</dbReference>
<evidence type="ECO:0000256" key="9">
    <source>
        <dbReference type="RuleBase" id="RU367153"/>
    </source>
</evidence>
<keyword evidence="11" id="KW-1185">Reference proteome</keyword>
<dbReference type="EMBL" id="JNVC02000013">
    <property type="protein sequence ID" value="KEZ48989.1"/>
    <property type="molecule type" value="Genomic_DNA"/>
</dbReference>
<keyword evidence="8 9" id="KW-0472">Membrane</keyword>
<proteinExistence type="inferred from homology"/>
<dbReference type="RefSeq" id="WP_029283173.1">
    <property type="nucleotide sequence ID" value="NZ_CANLZQ010000003.1"/>
</dbReference>
<comment type="caution">
    <text evidence="10">The sequence shown here is derived from an EMBL/GenBank/DDBJ whole genome shotgun (WGS) entry which is preliminary data.</text>
</comment>
<dbReference type="GO" id="GO:0009319">
    <property type="term" value="C:cytochrome o ubiquinol oxidase complex"/>
    <property type="evidence" value="ECO:0007669"/>
    <property type="project" value="TreeGrafter"/>
</dbReference>
<keyword evidence="7 9" id="KW-0560">Oxidoreductase</keyword>
<evidence type="ECO:0000256" key="6">
    <source>
        <dbReference type="ARBA" id="ARBA00022989"/>
    </source>
</evidence>
<dbReference type="GO" id="GO:0042773">
    <property type="term" value="P:ATP synthesis coupled electron transport"/>
    <property type="evidence" value="ECO:0007669"/>
    <property type="project" value="UniProtKB-UniRule"/>
</dbReference>
<name>A0A084GNS7_METID</name>
<comment type="catalytic activity">
    <reaction evidence="1 9">
        <text>2 a quinol + O2 = 2 a quinone + 2 H2O</text>
        <dbReference type="Rhea" id="RHEA:55376"/>
        <dbReference type="ChEBI" id="CHEBI:15377"/>
        <dbReference type="ChEBI" id="CHEBI:15379"/>
        <dbReference type="ChEBI" id="CHEBI:24646"/>
        <dbReference type="ChEBI" id="CHEBI:132124"/>
    </reaction>
</comment>
<sequence>MATNQQKTAGDHNHFPWSHVIGFISSIVLTIVALWIGLYTDFSLSIKIAVVFTLAFLQAGIQLFMFMHMTESESGNVQVVNTAFAIFVAVVTVLGSVWVMNDH</sequence>
<evidence type="ECO:0000256" key="8">
    <source>
        <dbReference type="ARBA" id="ARBA00023136"/>
    </source>
</evidence>
<gene>
    <name evidence="10" type="ORF">GS18_0216390</name>
</gene>
<dbReference type="GO" id="GO:0005886">
    <property type="term" value="C:plasma membrane"/>
    <property type="evidence" value="ECO:0007669"/>
    <property type="project" value="UniProtKB-SubCell"/>
</dbReference>
<comment type="function">
    <text evidence="9">Catalyzes quinol oxidation with the concomitant reduction of oxygen to water.</text>
</comment>
<dbReference type="GO" id="GO:0016682">
    <property type="term" value="F:oxidoreductase activity, acting on diphenols and related substances as donors, oxygen as acceptor"/>
    <property type="evidence" value="ECO:0007669"/>
    <property type="project" value="UniProtKB-UniRule"/>
</dbReference>
<accession>A0A084GNS7</accession>
<organism evidence="10 11">
    <name type="scientific">Metabacillus indicus</name>
    <name type="common">Bacillus indicus</name>
    <dbReference type="NCBI Taxonomy" id="246786"/>
    <lineage>
        <taxon>Bacteria</taxon>
        <taxon>Bacillati</taxon>
        <taxon>Bacillota</taxon>
        <taxon>Bacilli</taxon>
        <taxon>Bacillales</taxon>
        <taxon>Bacillaceae</taxon>
        <taxon>Metabacillus</taxon>
    </lineage>
</organism>
<comment type="subcellular location">
    <subcellularLocation>
        <location evidence="2 9">Cell membrane</location>
        <topology evidence="2 9">Multi-pass membrane protein</topology>
    </subcellularLocation>
</comment>
<protein>
    <recommendedName>
        <fullName evidence="9">Quinol oxidase subunit 4</fullName>
        <ecNumber evidence="9">1.10.3.-</ecNumber>
    </recommendedName>
</protein>
<evidence type="ECO:0000256" key="2">
    <source>
        <dbReference type="ARBA" id="ARBA00004651"/>
    </source>
</evidence>
<evidence type="ECO:0000256" key="4">
    <source>
        <dbReference type="ARBA" id="ARBA00022475"/>
    </source>
</evidence>
<keyword evidence="6 9" id="KW-1133">Transmembrane helix</keyword>
<feature type="transmembrane region" description="Helical" evidence="9">
    <location>
        <begin position="79"/>
        <end position="100"/>
    </location>
</feature>
<dbReference type="STRING" id="246786.GS18_0216390"/>
<evidence type="ECO:0000256" key="5">
    <source>
        <dbReference type="ARBA" id="ARBA00022692"/>
    </source>
</evidence>